<proteinExistence type="predicted"/>
<feature type="compositionally biased region" description="Acidic residues" evidence="1">
    <location>
        <begin position="1"/>
        <end position="10"/>
    </location>
</feature>
<keyword evidence="3" id="KW-1185">Reference proteome</keyword>
<dbReference type="AlphaFoldDB" id="A0A4C1VHV9"/>
<protein>
    <submittedName>
        <fullName evidence="2">Uncharacterized protein</fullName>
    </submittedName>
</protein>
<accession>A0A4C1VHV9</accession>
<feature type="compositionally biased region" description="Gly residues" evidence="1">
    <location>
        <begin position="21"/>
        <end position="33"/>
    </location>
</feature>
<gene>
    <name evidence="2" type="ORF">EVAR_95428_1</name>
</gene>
<dbReference type="Proteomes" id="UP000299102">
    <property type="component" value="Unassembled WGS sequence"/>
</dbReference>
<feature type="compositionally biased region" description="Basic and acidic residues" evidence="1">
    <location>
        <begin position="99"/>
        <end position="111"/>
    </location>
</feature>
<name>A0A4C1VHV9_EUMVA</name>
<organism evidence="2 3">
    <name type="scientific">Eumeta variegata</name>
    <name type="common">Bagworm moth</name>
    <name type="synonym">Eumeta japonica</name>
    <dbReference type="NCBI Taxonomy" id="151549"/>
    <lineage>
        <taxon>Eukaryota</taxon>
        <taxon>Metazoa</taxon>
        <taxon>Ecdysozoa</taxon>
        <taxon>Arthropoda</taxon>
        <taxon>Hexapoda</taxon>
        <taxon>Insecta</taxon>
        <taxon>Pterygota</taxon>
        <taxon>Neoptera</taxon>
        <taxon>Endopterygota</taxon>
        <taxon>Lepidoptera</taxon>
        <taxon>Glossata</taxon>
        <taxon>Ditrysia</taxon>
        <taxon>Tineoidea</taxon>
        <taxon>Psychidae</taxon>
        <taxon>Oiketicinae</taxon>
        <taxon>Eumeta</taxon>
    </lineage>
</organism>
<sequence length="149" mass="16661">MGEDEDTDDDASIREDISCLGIGGGGVEDGGGSRISRLVGGNVTHNGIEIAKRTRNRIESRNREGLKPRTGSRLKSTVEPKYNQDQDRNKNKKHYWNKNSERDQNRKRDLNLFKSGPCSSRATKSAAAIRFKREEIGIENRTGEVSTIE</sequence>
<feature type="region of interest" description="Disordered" evidence="1">
    <location>
        <begin position="1"/>
        <end position="125"/>
    </location>
</feature>
<dbReference type="EMBL" id="BGZK01000350">
    <property type="protein sequence ID" value="GBP38526.1"/>
    <property type="molecule type" value="Genomic_DNA"/>
</dbReference>
<feature type="compositionally biased region" description="Basic and acidic residues" evidence="1">
    <location>
        <begin position="76"/>
        <end position="89"/>
    </location>
</feature>
<reference evidence="2 3" key="1">
    <citation type="journal article" date="2019" name="Commun. Biol.">
        <title>The bagworm genome reveals a unique fibroin gene that provides high tensile strength.</title>
        <authorList>
            <person name="Kono N."/>
            <person name="Nakamura H."/>
            <person name="Ohtoshi R."/>
            <person name="Tomita M."/>
            <person name="Numata K."/>
            <person name="Arakawa K."/>
        </authorList>
    </citation>
    <scope>NUCLEOTIDE SEQUENCE [LARGE SCALE GENOMIC DNA]</scope>
</reference>
<evidence type="ECO:0000313" key="2">
    <source>
        <dbReference type="EMBL" id="GBP38526.1"/>
    </source>
</evidence>
<comment type="caution">
    <text evidence="2">The sequence shown here is derived from an EMBL/GenBank/DDBJ whole genome shotgun (WGS) entry which is preliminary data.</text>
</comment>
<evidence type="ECO:0000313" key="3">
    <source>
        <dbReference type="Proteomes" id="UP000299102"/>
    </source>
</evidence>
<evidence type="ECO:0000256" key="1">
    <source>
        <dbReference type="SAM" id="MobiDB-lite"/>
    </source>
</evidence>
<feature type="compositionally biased region" description="Basic and acidic residues" evidence="1">
    <location>
        <begin position="50"/>
        <end position="67"/>
    </location>
</feature>